<keyword evidence="2" id="KW-1185">Reference proteome</keyword>
<dbReference type="EMBL" id="JAVFWL010000002">
    <property type="protein sequence ID" value="KAK6733818.1"/>
    <property type="molecule type" value="Genomic_DNA"/>
</dbReference>
<evidence type="ECO:0000313" key="2">
    <source>
        <dbReference type="Proteomes" id="UP001303046"/>
    </source>
</evidence>
<reference evidence="1 2" key="1">
    <citation type="submission" date="2023-08" db="EMBL/GenBank/DDBJ databases">
        <title>A Necator americanus chromosomal reference genome.</title>
        <authorList>
            <person name="Ilik V."/>
            <person name="Petrzelkova K.J."/>
            <person name="Pardy F."/>
            <person name="Fuh T."/>
            <person name="Niatou-Singa F.S."/>
            <person name="Gouil Q."/>
            <person name="Baker L."/>
            <person name="Ritchie M.E."/>
            <person name="Jex A.R."/>
            <person name="Gazzola D."/>
            <person name="Li H."/>
            <person name="Toshio Fujiwara R."/>
            <person name="Zhan B."/>
            <person name="Aroian R.V."/>
            <person name="Pafco B."/>
            <person name="Schwarz E.M."/>
        </authorList>
    </citation>
    <scope>NUCLEOTIDE SEQUENCE [LARGE SCALE GENOMIC DNA]</scope>
    <source>
        <strain evidence="1 2">Aroian</strain>
        <tissue evidence="1">Whole animal</tissue>
    </source>
</reference>
<name>A0ABR1C8N9_NECAM</name>
<evidence type="ECO:0000313" key="1">
    <source>
        <dbReference type="EMBL" id="KAK6733818.1"/>
    </source>
</evidence>
<organism evidence="1 2">
    <name type="scientific">Necator americanus</name>
    <name type="common">Human hookworm</name>
    <dbReference type="NCBI Taxonomy" id="51031"/>
    <lineage>
        <taxon>Eukaryota</taxon>
        <taxon>Metazoa</taxon>
        <taxon>Ecdysozoa</taxon>
        <taxon>Nematoda</taxon>
        <taxon>Chromadorea</taxon>
        <taxon>Rhabditida</taxon>
        <taxon>Rhabditina</taxon>
        <taxon>Rhabditomorpha</taxon>
        <taxon>Strongyloidea</taxon>
        <taxon>Ancylostomatidae</taxon>
        <taxon>Bunostominae</taxon>
        <taxon>Necator</taxon>
    </lineage>
</organism>
<sequence>MAPDSVRAPAVNREDWVDGHVQEWHTERITLATVSGDTSEYVEYETVFPANLYDPRDCRMWYVQSLRMNPVDADKDDLREQLVQNAQQTYQTVVPNVPSTNFFINR</sequence>
<gene>
    <name evidence="1" type="primary">Necator_chrII.g5322</name>
    <name evidence="1" type="ORF">RB195_017529</name>
</gene>
<protein>
    <submittedName>
        <fullName evidence="1">Uncharacterized protein</fullName>
    </submittedName>
</protein>
<proteinExistence type="predicted"/>
<comment type="caution">
    <text evidence="1">The sequence shown here is derived from an EMBL/GenBank/DDBJ whole genome shotgun (WGS) entry which is preliminary data.</text>
</comment>
<dbReference type="Proteomes" id="UP001303046">
    <property type="component" value="Unassembled WGS sequence"/>
</dbReference>
<accession>A0ABR1C8N9</accession>